<evidence type="ECO:0000313" key="3">
    <source>
        <dbReference type="Proteomes" id="UP000320404"/>
    </source>
</evidence>
<dbReference type="AlphaFoldDB" id="A0A520RTN0"/>
<dbReference type="SUPFAM" id="SSF54427">
    <property type="entry name" value="NTF2-like"/>
    <property type="match status" value="1"/>
</dbReference>
<proteinExistence type="predicted"/>
<sequence length="114" mass="12731">MTADAIASAYFALSNARDLESIFAMFAADATYSSDNTGLYFGIQDIRKMMTAFFEAYPSLHWEVHSRTALSDHIVEIQFTLKARNSANEELVRPGTERIVVSGGKIAHVEVRNR</sequence>
<dbReference type="InterPro" id="IPR032710">
    <property type="entry name" value="NTF2-like_dom_sf"/>
</dbReference>
<gene>
    <name evidence="2" type="ORF">EVA69_06605</name>
</gene>
<name>A0A520RTN0_9GAMM</name>
<evidence type="ECO:0000313" key="2">
    <source>
        <dbReference type="EMBL" id="RZO73511.1"/>
    </source>
</evidence>
<accession>A0A520RTN0</accession>
<dbReference type="InterPro" id="IPR037401">
    <property type="entry name" value="SnoaL-like"/>
</dbReference>
<comment type="caution">
    <text evidence="2">The sequence shown here is derived from an EMBL/GenBank/DDBJ whole genome shotgun (WGS) entry which is preliminary data.</text>
</comment>
<organism evidence="2 3">
    <name type="scientific">OM182 bacterium</name>
    <dbReference type="NCBI Taxonomy" id="2510334"/>
    <lineage>
        <taxon>Bacteria</taxon>
        <taxon>Pseudomonadati</taxon>
        <taxon>Pseudomonadota</taxon>
        <taxon>Gammaproteobacteria</taxon>
        <taxon>OMG group</taxon>
        <taxon>OM182 clade</taxon>
    </lineage>
</organism>
<dbReference type="Pfam" id="PF12680">
    <property type="entry name" value="SnoaL_2"/>
    <property type="match status" value="1"/>
</dbReference>
<dbReference type="Proteomes" id="UP000320404">
    <property type="component" value="Unassembled WGS sequence"/>
</dbReference>
<dbReference type="EMBL" id="SHAH01000124">
    <property type="protein sequence ID" value="RZO73511.1"/>
    <property type="molecule type" value="Genomic_DNA"/>
</dbReference>
<evidence type="ECO:0000259" key="1">
    <source>
        <dbReference type="Pfam" id="PF12680"/>
    </source>
</evidence>
<feature type="domain" description="SnoaL-like" evidence="1">
    <location>
        <begin position="8"/>
        <end position="108"/>
    </location>
</feature>
<protein>
    <submittedName>
        <fullName evidence="2">Nuclear transport factor 2 family protein</fullName>
    </submittedName>
</protein>
<dbReference type="Gene3D" id="3.10.450.50">
    <property type="match status" value="1"/>
</dbReference>
<reference evidence="2 3" key="1">
    <citation type="submission" date="2019-02" db="EMBL/GenBank/DDBJ databases">
        <title>Prokaryotic population dynamics and viral predation in marine succession experiment using metagenomics: the confinement effect.</title>
        <authorList>
            <person name="Haro-Moreno J.M."/>
            <person name="Rodriguez-Valera F."/>
            <person name="Lopez-Perez M."/>
        </authorList>
    </citation>
    <scope>NUCLEOTIDE SEQUENCE [LARGE SCALE GENOMIC DNA]</scope>
    <source>
        <strain evidence="2">MED-G158</strain>
    </source>
</reference>